<sequence>MHGSNKKPNHSLTLSMQFSGDDEDIFSQLKGFLEAELEIYKQAIGSEKECIWYAFGGISSKAAGRIYPWMESSKDTNVFTVSKFLKQLDTAFADPQKQSKAL</sequence>
<evidence type="ECO:0000313" key="1">
    <source>
        <dbReference type="EMBL" id="KAG9243691.1"/>
    </source>
</evidence>
<evidence type="ECO:0000313" key="2">
    <source>
        <dbReference type="Proteomes" id="UP000887226"/>
    </source>
</evidence>
<organism evidence="1 2">
    <name type="scientific">Calycina marina</name>
    <dbReference type="NCBI Taxonomy" id="1763456"/>
    <lineage>
        <taxon>Eukaryota</taxon>
        <taxon>Fungi</taxon>
        <taxon>Dikarya</taxon>
        <taxon>Ascomycota</taxon>
        <taxon>Pezizomycotina</taxon>
        <taxon>Leotiomycetes</taxon>
        <taxon>Helotiales</taxon>
        <taxon>Pezizellaceae</taxon>
        <taxon>Calycina</taxon>
    </lineage>
</organism>
<reference evidence="1" key="1">
    <citation type="journal article" date="2021" name="IMA Fungus">
        <title>Genomic characterization of three marine fungi, including Emericellopsis atlantica sp. nov. with signatures of a generalist lifestyle and marine biomass degradation.</title>
        <authorList>
            <person name="Hagestad O.C."/>
            <person name="Hou L."/>
            <person name="Andersen J.H."/>
            <person name="Hansen E.H."/>
            <person name="Altermark B."/>
            <person name="Li C."/>
            <person name="Kuhnert E."/>
            <person name="Cox R.J."/>
            <person name="Crous P.W."/>
            <person name="Spatafora J.W."/>
            <person name="Lail K."/>
            <person name="Amirebrahimi M."/>
            <person name="Lipzen A."/>
            <person name="Pangilinan J."/>
            <person name="Andreopoulos W."/>
            <person name="Hayes R.D."/>
            <person name="Ng V."/>
            <person name="Grigoriev I.V."/>
            <person name="Jackson S.A."/>
            <person name="Sutton T.D.S."/>
            <person name="Dobson A.D.W."/>
            <person name="Rama T."/>
        </authorList>
    </citation>
    <scope>NUCLEOTIDE SEQUENCE</scope>
    <source>
        <strain evidence="1">TRa3180A</strain>
    </source>
</reference>
<dbReference type="OrthoDB" id="3557951at2759"/>
<dbReference type="EMBL" id="MU253958">
    <property type="protein sequence ID" value="KAG9243691.1"/>
    <property type="molecule type" value="Genomic_DNA"/>
</dbReference>
<dbReference type="Proteomes" id="UP000887226">
    <property type="component" value="Unassembled WGS sequence"/>
</dbReference>
<name>A0A9P8CFT1_9HELO</name>
<comment type="caution">
    <text evidence="1">The sequence shown here is derived from an EMBL/GenBank/DDBJ whole genome shotgun (WGS) entry which is preliminary data.</text>
</comment>
<dbReference type="AlphaFoldDB" id="A0A9P8CFT1"/>
<protein>
    <submittedName>
        <fullName evidence="1">Uncharacterized protein</fullName>
    </submittedName>
</protein>
<gene>
    <name evidence="1" type="ORF">BJ878DRAFT_480874</name>
</gene>
<accession>A0A9P8CFT1</accession>
<proteinExistence type="predicted"/>
<keyword evidence="2" id="KW-1185">Reference proteome</keyword>